<sequence>LTQEPPPETSTLILDKLADSNATESTSVFSETSESGRCHSHCIANLVYYRNQKLSSENVTPMPPQTDVTTGESSNDLQGKTNISTLAEEQTSGEPSIKQKSSEVIEGREANFLLSSAGSGLIISLF</sequence>
<gene>
    <name evidence="2" type="ORF">GPM918_LOCUS41062</name>
    <name evidence="3" type="ORF">SRO942_LOCUS42070</name>
</gene>
<feature type="region of interest" description="Disordered" evidence="1">
    <location>
        <begin position="55"/>
        <end position="98"/>
    </location>
</feature>
<dbReference type="EMBL" id="CAJNOQ010031536">
    <property type="protein sequence ID" value="CAF1580636.1"/>
    <property type="molecule type" value="Genomic_DNA"/>
</dbReference>
<dbReference type="EMBL" id="CAJOBC010097494">
    <property type="protein sequence ID" value="CAF4447933.1"/>
    <property type="molecule type" value="Genomic_DNA"/>
</dbReference>
<dbReference type="AlphaFoldDB" id="A0A815ZA54"/>
<evidence type="ECO:0000313" key="4">
    <source>
        <dbReference type="Proteomes" id="UP000663829"/>
    </source>
</evidence>
<evidence type="ECO:0000313" key="2">
    <source>
        <dbReference type="EMBL" id="CAF1580636.1"/>
    </source>
</evidence>
<comment type="caution">
    <text evidence="2">The sequence shown here is derived from an EMBL/GenBank/DDBJ whole genome shotgun (WGS) entry which is preliminary data.</text>
</comment>
<evidence type="ECO:0000256" key="1">
    <source>
        <dbReference type="SAM" id="MobiDB-lite"/>
    </source>
</evidence>
<protein>
    <submittedName>
        <fullName evidence="2">Uncharacterized protein</fullName>
    </submittedName>
</protein>
<feature type="non-terminal residue" evidence="2">
    <location>
        <position position="1"/>
    </location>
</feature>
<dbReference type="Proteomes" id="UP000681722">
    <property type="component" value="Unassembled WGS sequence"/>
</dbReference>
<feature type="compositionally biased region" description="Polar residues" evidence="1">
    <location>
        <begin position="66"/>
        <end position="94"/>
    </location>
</feature>
<organism evidence="2 4">
    <name type="scientific">Didymodactylos carnosus</name>
    <dbReference type="NCBI Taxonomy" id="1234261"/>
    <lineage>
        <taxon>Eukaryota</taxon>
        <taxon>Metazoa</taxon>
        <taxon>Spiralia</taxon>
        <taxon>Gnathifera</taxon>
        <taxon>Rotifera</taxon>
        <taxon>Eurotatoria</taxon>
        <taxon>Bdelloidea</taxon>
        <taxon>Philodinida</taxon>
        <taxon>Philodinidae</taxon>
        <taxon>Didymodactylos</taxon>
    </lineage>
</organism>
<accession>A0A815ZA54</accession>
<proteinExistence type="predicted"/>
<dbReference type="Proteomes" id="UP000663829">
    <property type="component" value="Unassembled WGS sequence"/>
</dbReference>
<name>A0A815ZA54_9BILA</name>
<reference evidence="2" key="1">
    <citation type="submission" date="2021-02" db="EMBL/GenBank/DDBJ databases">
        <authorList>
            <person name="Nowell W R."/>
        </authorList>
    </citation>
    <scope>NUCLEOTIDE SEQUENCE</scope>
</reference>
<evidence type="ECO:0000313" key="3">
    <source>
        <dbReference type="EMBL" id="CAF4447933.1"/>
    </source>
</evidence>
<keyword evidence="4" id="KW-1185">Reference proteome</keyword>